<feature type="transmembrane region" description="Helical" evidence="5">
    <location>
        <begin position="122"/>
        <end position="149"/>
    </location>
</feature>
<evidence type="ECO:0000313" key="8">
    <source>
        <dbReference type="Proteomes" id="UP000014500"/>
    </source>
</evidence>
<organism evidence="7 8">
    <name type="scientific">Strigamia maritima</name>
    <name type="common">European centipede</name>
    <name type="synonym">Geophilus maritimus</name>
    <dbReference type="NCBI Taxonomy" id="126957"/>
    <lineage>
        <taxon>Eukaryota</taxon>
        <taxon>Metazoa</taxon>
        <taxon>Ecdysozoa</taxon>
        <taxon>Arthropoda</taxon>
        <taxon>Myriapoda</taxon>
        <taxon>Chilopoda</taxon>
        <taxon>Pleurostigmophora</taxon>
        <taxon>Geophilomorpha</taxon>
        <taxon>Linotaeniidae</taxon>
        <taxon>Strigamia</taxon>
    </lineage>
</organism>
<proteinExistence type="predicted"/>
<dbReference type="Pfam" id="PF01284">
    <property type="entry name" value="MARVEL"/>
    <property type="match status" value="1"/>
</dbReference>
<comment type="subcellular location">
    <subcellularLocation>
        <location evidence="1">Membrane</location>
        <topology evidence="1">Multi-pass membrane protein</topology>
    </subcellularLocation>
</comment>
<protein>
    <recommendedName>
        <fullName evidence="6">MARVEL domain-containing protein</fullName>
    </recommendedName>
</protein>
<feature type="transmembrane region" description="Helical" evidence="5">
    <location>
        <begin position="83"/>
        <end position="101"/>
    </location>
</feature>
<dbReference type="EnsemblMetazoa" id="SMAR005810-RA">
    <property type="protein sequence ID" value="SMAR005810-PA"/>
    <property type="gene ID" value="SMAR005810"/>
</dbReference>
<feature type="transmembrane region" description="Helical" evidence="5">
    <location>
        <begin position="14"/>
        <end position="35"/>
    </location>
</feature>
<evidence type="ECO:0000256" key="5">
    <source>
        <dbReference type="SAM" id="Phobius"/>
    </source>
</evidence>
<dbReference type="EMBL" id="JH431644">
    <property type="status" value="NOT_ANNOTATED_CDS"/>
    <property type="molecule type" value="Genomic_DNA"/>
</dbReference>
<feature type="transmembrane region" description="Helical" evidence="5">
    <location>
        <begin position="47"/>
        <end position="71"/>
    </location>
</feature>
<sequence>MAVAFRWIITPNGILRIIAFLTIIIIMVLIHVYPYGKMLLDEPTIGIYYAHVISAGNFFVLLFFIVGYITGEVKMAQNFITEIIFDISHAILTIIAGALLLHGYDVITSGKMSYKHENEDTVLAIGLLFLILTILLLVDAALQFIFHMAEFNVDWAKEPIGFVRSLALLLSIISLGLFIDKFFRPEMQLVAEFDISSGNLRPSKVFHRMSIFVSPS</sequence>
<keyword evidence="8" id="KW-1185">Reference proteome</keyword>
<accession>T1IX79</accession>
<name>T1IX79_STRMM</name>
<keyword evidence="4 5" id="KW-0472">Membrane</keyword>
<evidence type="ECO:0000256" key="1">
    <source>
        <dbReference type="ARBA" id="ARBA00004141"/>
    </source>
</evidence>
<dbReference type="AlphaFoldDB" id="T1IX79"/>
<evidence type="ECO:0000256" key="4">
    <source>
        <dbReference type="ARBA" id="ARBA00023136"/>
    </source>
</evidence>
<dbReference type="HOGENOM" id="CLU_1279095_0_0_1"/>
<dbReference type="InterPro" id="IPR008253">
    <property type="entry name" value="Marvel"/>
</dbReference>
<reference evidence="7" key="2">
    <citation type="submission" date="2015-02" db="UniProtKB">
        <authorList>
            <consortium name="EnsemblMetazoa"/>
        </authorList>
    </citation>
    <scope>IDENTIFICATION</scope>
</reference>
<reference evidence="8" key="1">
    <citation type="submission" date="2011-05" db="EMBL/GenBank/DDBJ databases">
        <authorList>
            <person name="Richards S.R."/>
            <person name="Qu J."/>
            <person name="Jiang H."/>
            <person name="Jhangiani S.N."/>
            <person name="Agravi P."/>
            <person name="Goodspeed R."/>
            <person name="Gross S."/>
            <person name="Mandapat C."/>
            <person name="Jackson L."/>
            <person name="Mathew T."/>
            <person name="Pu L."/>
            <person name="Thornton R."/>
            <person name="Saada N."/>
            <person name="Wilczek-Boney K.B."/>
            <person name="Lee S."/>
            <person name="Kovar C."/>
            <person name="Wu Y."/>
            <person name="Scherer S.E."/>
            <person name="Worley K.C."/>
            <person name="Muzny D.M."/>
            <person name="Gibbs R."/>
        </authorList>
    </citation>
    <scope>NUCLEOTIDE SEQUENCE</scope>
    <source>
        <strain evidence="8">Brora</strain>
    </source>
</reference>
<keyword evidence="3 5" id="KW-1133">Transmembrane helix</keyword>
<feature type="transmembrane region" description="Helical" evidence="5">
    <location>
        <begin position="161"/>
        <end position="179"/>
    </location>
</feature>
<feature type="domain" description="MARVEL" evidence="6">
    <location>
        <begin position="8"/>
        <end position="140"/>
    </location>
</feature>
<dbReference type="GO" id="GO:0016020">
    <property type="term" value="C:membrane"/>
    <property type="evidence" value="ECO:0007669"/>
    <property type="project" value="UniProtKB-SubCell"/>
</dbReference>
<evidence type="ECO:0000259" key="6">
    <source>
        <dbReference type="Pfam" id="PF01284"/>
    </source>
</evidence>
<keyword evidence="2 5" id="KW-0812">Transmembrane</keyword>
<evidence type="ECO:0000256" key="2">
    <source>
        <dbReference type="ARBA" id="ARBA00022692"/>
    </source>
</evidence>
<evidence type="ECO:0000256" key="3">
    <source>
        <dbReference type="ARBA" id="ARBA00022989"/>
    </source>
</evidence>
<dbReference type="Proteomes" id="UP000014500">
    <property type="component" value="Unassembled WGS sequence"/>
</dbReference>
<evidence type="ECO:0000313" key="7">
    <source>
        <dbReference type="EnsemblMetazoa" id="SMAR005810-PA"/>
    </source>
</evidence>